<organism evidence="1 2">
    <name type="scientific">Mucilaginibacter segetis</name>
    <dbReference type="NCBI Taxonomy" id="2793071"/>
    <lineage>
        <taxon>Bacteria</taxon>
        <taxon>Pseudomonadati</taxon>
        <taxon>Bacteroidota</taxon>
        <taxon>Sphingobacteriia</taxon>
        <taxon>Sphingobacteriales</taxon>
        <taxon>Sphingobacteriaceae</taxon>
        <taxon>Mucilaginibacter</taxon>
    </lineage>
</organism>
<dbReference type="PROSITE" id="PS51257">
    <property type="entry name" value="PROKAR_LIPOPROTEIN"/>
    <property type="match status" value="1"/>
</dbReference>
<reference evidence="1" key="1">
    <citation type="submission" date="2020-12" db="EMBL/GenBank/DDBJ databases">
        <title>Bacterial novel species Mucilaginibacter sp. SD-g isolated from soil.</title>
        <authorList>
            <person name="Jung H.-Y."/>
        </authorList>
    </citation>
    <scope>NUCLEOTIDE SEQUENCE</scope>
    <source>
        <strain evidence="1">SD-g</strain>
    </source>
</reference>
<dbReference type="AlphaFoldDB" id="A0A934UKY0"/>
<gene>
    <name evidence="1" type="ORF">I5M19_01410</name>
</gene>
<dbReference type="EMBL" id="JAEHFW010000001">
    <property type="protein sequence ID" value="MBK0377948.1"/>
    <property type="molecule type" value="Genomic_DNA"/>
</dbReference>
<comment type="caution">
    <text evidence="1">The sequence shown here is derived from an EMBL/GenBank/DDBJ whole genome shotgun (WGS) entry which is preliminary data.</text>
</comment>
<dbReference type="InterPro" id="IPR007485">
    <property type="entry name" value="LPS_assembly_LptE"/>
</dbReference>
<protein>
    <submittedName>
        <fullName evidence="1">LptE family protein</fullName>
    </submittedName>
</protein>
<proteinExistence type="predicted"/>
<dbReference type="Proteomes" id="UP000613193">
    <property type="component" value="Unassembled WGS sequence"/>
</dbReference>
<keyword evidence="2" id="KW-1185">Reference proteome</keyword>
<dbReference type="RefSeq" id="WP_200063299.1">
    <property type="nucleotide sequence ID" value="NZ_JAEHFW010000001.1"/>
</dbReference>
<dbReference type="GO" id="GO:0043165">
    <property type="term" value="P:Gram-negative-bacterium-type cell outer membrane assembly"/>
    <property type="evidence" value="ECO:0007669"/>
    <property type="project" value="InterPro"/>
</dbReference>
<evidence type="ECO:0000313" key="1">
    <source>
        <dbReference type="EMBL" id="MBK0377948.1"/>
    </source>
</evidence>
<dbReference type="GO" id="GO:0019867">
    <property type="term" value="C:outer membrane"/>
    <property type="evidence" value="ECO:0007669"/>
    <property type="project" value="InterPro"/>
</dbReference>
<sequence length="180" mass="20008">MNKRIYLSILMLCTIFMLFSSCSYKLSLNGQSIPPALKTIDIQYFENNAPLVVNTLSQQFTEALKNRIRSQTNLTIVRGDADASFSGAITGYSIAPVSIQATNPNSPPIAGASRLTITVNVKYSYNVKDASPADKKLSFEQSFSKYKEYTGDLNNQEQGLIDDIVKQLIDDIFNQAFANW</sequence>
<dbReference type="Pfam" id="PF04390">
    <property type="entry name" value="LptE"/>
    <property type="match status" value="1"/>
</dbReference>
<accession>A0A934UKY0</accession>
<name>A0A934UKY0_9SPHI</name>
<evidence type="ECO:0000313" key="2">
    <source>
        <dbReference type="Proteomes" id="UP000613193"/>
    </source>
</evidence>